<protein>
    <recommendedName>
        <fullName evidence="4">dihydropteroate synthase</fullName>
        <ecNumber evidence="4">2.5.1.15</ecNumber>
    </recommendedName>
</protein>
<keyword evidence="11" id="KW-1185">Reference proteome</keyword>
<keyword evidence="6" id="KW-0479">Metal-binding</keyword>
<evidence type="ECO:0000256" key="6">
    <source>
        <dbReference type="ARBA" id="ARBA00022723"/>
    </source>
</evidence>
<dbReference type="SUPFAM" id="SSF51717">
    <property type="entry name" value="Dihydropteroate synthetase-like"/>
    <property type="match status" value="1"/>
</dbReference>
<name>A0A317FEC0_9PROT</name>
<dbReference type="PANTHER" id="PTHR20941">
    <property type="entry name" value="FOLATE SYNTHESIS PROTEINS"/>
    <property type="match status" value="1"/>
</dbReference>
<dbReference type="EC" id="2.5.1.15" evidence="4"/>
<dbReference type="InterPro" id="IPR045031">
    <property type="entry name" value="DHP_synth-like"/>
</dbReference>
<accession>A0A317FEC0</accession>
<dbReference type="GO" id="GO:0005829">
    <property type="term" value="C:cytosol"/>
    <property type="evidence" value="ECO:0007669"/>
    <property type="project" value="TreeGrafter"/>
</dbReference>
<evidence type="ECO:0000256" key="2">
    <source>
        <dbReference type="ARBA" id="ARBA00001946"/>
    </source>
</evidence>
<dbReference type="NCBIfam" id="TIGR01496">
    <property type="entry name" value="DHPS"/>
    <property type="match status" value="1"/>
</dbReference>
<dbReference type="PROSITE" id="PS50972">
    <property type="entry name" value="PTERIN_BINDING"/>
    <property type="match status" value="1"/>
</dbReference>
<comment type="caution">
    <text evidence="10">The sequence shown here is derived from an EMBL/GenBank/DDBJ whole genome shotgun (WGS) entry which is preliminary data.</text>
</comment>
<dbReference type="GO" id="GO:0046654">
    <property type="term" value="P:tetrahydrofolate biosynthetic process"/>
    <property type="evidence" value="ECO:0007669"/>
    <property type="project" value="TreeGrafter"/>
</dbReference>
<dbReference type="PANTHER" id="PTHR20941:SF1">
    <property type="entry name" value="FOLIC ACID SYNTHESIS PROTEIN FOL1"/>
    <property type="match status" value="1"/>
</dbReference>
<proteinExistence type="predicted"/>
<dbReference type="CDD" id="cd00739">
    <property type="entry name" value="DHPS"/>
    <property type="match status" value="1"/>
</dbReference>
<comment type="pathway">
    <text evidence="3">Cofactor biosynthesis; tetrahydrofolate biosynthesis; 7,8-dihydrofolate from 2-amino-4-hydroxy-6-hydroxymethyl-7,8-dihydropteridine diphosphate and 4-aminobenzoate: step 1/2.</text>
</comment>
<dbReference type="EMBL" id="QGNA01000003">
    <property type="protein sequence ID" value="PWS36722.1"/>
    <property type="molecule type" value="Genomic_DNA"/>
</dbReference>
<dbReference type="InterPro" id="IPR000489">
    <property type="entry name" value="Pterin-binding_dom"/>
</dbReference>
<dbReference type="Gene3D" id="3.20.20.20">
    <property type="entry name" value="Dihydropteroate synthase-like"/>
    <property type="match status" value="1"/>
</dbReference>
<dbReference type="Pfam" id="PF00809">
    <property type="entry name" value="Pterin_bind"/>
    <property type="match status" value="1"/>
</dbReference>
<gene>
    <name evidence="10" type="primary">folP</name>
    <name evidence="10" type="ORF">DFH01_16455</name>
</gene>
<dbReference type="PROSITE" id="PS00792">
    <property type="entry name" value="DHPS_1"/>
    <property type="match status" value="1"/>
</dbReference>
<evidence type="ECO:0000313" key="10">
    <source>
        <dbReference type="EMBL" id="PWS36722.1"/>
    </source>
</evidence>
<comment type="cofactor">
    <cofactor evidence="2">
        <name>Mg(2+)</name>
        <dbReference type="ChEBI" id="CHEBI:18420"/>
    </cofactor>
</comment>
<dbReference type="GO" id="GO:0004156">
    <property type="term" value="F:dihydropteroate synthase activity"/>
    <property type="evidence" value="ECO:0007669"/>
    <property type="project" value="UniProtKB-EC"/>
</dbReference>
<keyword evidence="8" id="KW-0289">Folate biosynthesis</keyword>
<reference evidence="11" key="1">
    <citation type="submission" date="2018-05" db="EMBL/GenBank/DDBJ databases">
        <authorList>
            <person name="Du Z."/>
            <person name="Wang X."/>
        </authorList>
    </citation>
    <scope>NUCLEOTIDE SEQUENCE [LARGE SCALE GENOMIC DNA]</scope>
    <source>
        <strain evidence="11">CQN31</strain>
    </source>
</reference>
<comment type="catalytic activity">
    <reaction evidence="1">
        <text>(7,8-dihydropterin-6-yl)methyl diphosphate + 4-aminobenzoate = 7,8-dihydropteroate + diphosphate</text>
        <dbReference type="Rhea" id="RHEA:19949"/>
        <dbReference type="ChEBI" id="CHEBI:17836"/>
        <dbReference type="ChEBI" id="CHEBI:17839"/>
        <dbReference type="ChEBI" id="CHEBI:33019"/>
        <dbReference type="ChEBI" id="CHEBI:72950"/>
        <dbReference type="EC" id="2.5.1.15"/>
    </reaction>
</comment>
<dbReference type="AlphaFoldDB" id="A0A317FEC0"/>
<dbReference type="GO" id="GO:0046656">
    <property type="term" value="P:folic acid biosynthetic process"/>
    <property type="evidence" value="ECO:0007669"/>
    <property type="project" value="UniProtKB-KW"/>
</dbReference>
<evidence type="ECO:0000259" key="9">
    <source>
        <dbReference type="PROSITE" id="PS50972"/>
    </source>
</evidence>
<sequence>MQSMRVEPLGLLRGRAADFALAADLALPLAGGPAAFTMVRLLGAGAPEGALALADVPADWQQHVMALTRALPPFAGLPSGRPLVMGVVNVTPDSFSDGGRHLDPSRAIAVGHAMLEAGADILDIGGESTRPGAEPVTPEEEQRRILPVIRELAKAATVSVDTRNAATMRAALEAGAEIVNDVSALRHDPEAARVVAESEAAVILMHMLGDDPRTMQDDIRYEDAALEVAEFLAARVAWAEAQGIPRGRIAVDPGIGFGKRTPENLALIERLPILAGIGCPVVFGASRKRFIGELSGVASAERRLAGSLAVALAAAERGAAVLRVHDVAETVQALRVAAACEAGAAPPVDAEAEEE</sequence>
<keyword evidence="7" id="KW-0460">Magnesium</keyword>
<dbReference type="PROSITE" id="PS00793">
    <property type="entry name" value="DHPS_2"/>
    <property type="match status" value="1"/>
</dbReference>
<dbReference type="Proteomes" id="UP000245765">
    <property type="component" value="Unassembled WGS sequence"/>
</dbReference>
<evidence type="ECO:0000256" key="3">
    <source>
        <dbReference type="ARBA" id="ARBA00004763"/>
    </source>
</evidence>
<evidence type="ECO:0000256" key="4">
    <source>
        <dbReference type="ARBA" id="ARBA00012458"/>
    </source>
</evidence>
<dbReference type="OrthoDB" id="9811744at2"/>
<evidence type="ECO:0000256" key="8">
    <source>
        <dbReference type="ARBA" id="ARBA00022909"/>
    </source>
</evidence>
<dbReference type="InterPro" id="IPR006390">
    <property type="entry name" value="DHP_synth_dom"/>
</dbReference>
<evidence type="ECO:0000256" key="7">
    <source>
        <dbReference type="ARBA" id="ARBA00022842"/>
    </source>
</evidence>
<keyword evidence="5" id="KW-0808">Transferase</keyword>
<dbReference type="GO" id="GO:0046872">
    <property type="term" value="F:metal ion binding"/>
    <property type="evidence" value="ECO:0007669"/>
    <property type="project" value="UniProtKB-KW"/>
</dbReference>
<evidence type="ECO:0000256" key="5">
    <source>
        <dbReference type="ARBA" id="ARBA00022679"/>
    </source>
</evidence>
<evidence type="ECO:0000313" key="11">
    <source>
        <dbReference type="Proteomes" id="UP000245765"/>
    </source>
</evidence>
<organism evidence="10 11">
    <name type="scientific">Falsiroseomonas bella</name>
    <dbReference type="NCBI Taxonomy" id="2184016"/>
    <lineage>
        <taxon>Bacteria</taxon>
        <taxon>Pseudomonadati</taxon>
        <taxon>Pseudomonadota</taxon>
        <taxon>Alphaproteobacteria</taxon>
        <taxon>Acetobacterales</taxon>
        <taxon>Roseomonadaceae</taxon>
        <taxon>Falsiroseomonas</taxon>
    </lineage>
</organism>
<evidence type="ECO:0000256" key="1">
    <source>
        <dbReference type="ARBA" id="ARBA00000012"/>
    </source>
</evidence>
<dbReference type="InterPro" id="IPR011005">
    <property type="entry name" value="Dihydropteroate_synth-like_sf"/>
</dbReference>
<feature type="domain" description="Pterin-binding" evidence="9">
    <location>
        <begin position="82"/>
        <end position="335"/>
    </location>
</feature>